<reference evidence="2 3" key="1">
    <citation type="journal article" date="2022" name="Nat. Ecol. Evol.">
        <title>A masculinizing supergene underlies an exaggerated male reproductive morph in a spider.</title>
        <authorList>
            <person name="Hendrickx F."/>
            <person name="De Corte Z."/>
            <person name="Sonet G."/>
            <person name="Van Belleghem S.M."/>
            <person name="Kostlbacher S."/>
            <person name="Vangestel C."/>
        </authorList>
    </citation>
    <scope>NUCLEOTIDE SEQUENCE [LARGE SCALE GENOMIC DNA]</scope>
    <source>
        <strain evidence="2">W744_W776</strain>
    </source>
</reference>
<feature type="region of interest" description="Disordered" evidence="1">
    <location>
        <begin position="1"/>
        <end position="41"/>
    </location>
</feature>
<accession>A0AAV6VEH3</accession>
<keyword evidence="3" id="KW-1185">Reference proteome</keyword>
<feature type="compositionally biased region" description="Basic and acidic residues" evidence="1">
    <location>
        <begin position="1"/>
        <end position="28"/>
    </location>
</feature>
<name>A0AAV6VEH3_9ARAC</name>
<evidence type="ECO:0000256" key="1">
    <source>
        <dbReference type="SAM" id="MobiDB-lite"/>
    </source>
</evidence>
<organism evidence="2 3">
    <name type="scientific">Oedothorax gibbosus</name>
    <dbReference type="NCBI Taxonomy" id="931172"/>
    <lineage>
        <taxon>Eukaryota</taxon>
        <taxon>Metazoa</taxon>
        <taxon>Ecdysozoa</taxon>
        <taxon>Arthropoda</taxon>
        <taxon>Chelicerata</taxon>
        <taxon>Arachnida</taxon>
        <taxon>Araneae</taxon>
        <taxon>Araneomorphae</taxon>
        <taxon>Entelegynae</taxon>
        <taxon>Araneoidea</taxon>
        <taxon>Linyphiidae</taxon>
        <taxon>Erigoninae</taxon>
        <taxon>Oedothorax</taxon>
    </lineage>
</organism>
<dbReference type="AlphaFoldDB" id="A0AAV6VEH3"/>
<feature type="region of interest" description="Disordered" evidence="1">
    <location>
        <begin position="79"/>
        <end position="116"/>
    </location>
</feature>
<sequence>MDKRTEADDKREVRDERDDCTCAPDDPRYGGGEGISFGGNGKRKLVPLDTYLLEPAISKSSEILGNPCSKHTEFVTARDQVERQDFSSSLSPRGRCSEMERKDDQHPSHPPHHFRFILSLHPHPLPAIERDVGEE</sequence>
<dbReference type="Proteomes" id="UP000827092">
    <property type="component" value="Unassembled WGS sequence"/>
</dbReference>
<protein>
    <submittedName>
        <fullName evidence="2">Uncharacterized protein</fullName>
    </submittedName>
</protein>
<feature type="compositionally biased region" description="Gly residues" evidence="1">
    <location>
        <begin position="29"/>
        <end position="40"/>
    </location>
</feature>
<feature type="compositionally biased region" description="Basic and acidic residues" evidence="1">
    <location>
        <begin position="95"/>
        <end position="107"/>
    </location>
</feature>
<comment type="caution">
    <text evidence="2">The sequence shown here is derived from an EMBL/GenBank/DDBJ whole genome shotgun (WGS) entry which is preliminary data.</text>
</comment>
<dbReference type="EMBL" id="JAFNEN010000095">
    <property type="protein sequence ID" value="KAG8194984.1"/>
    <property type="molecule type" value="Genomic_DNA"/>
</dbReference>
<proteinExistence type="predicted"/>
<evidence type="ECO:0000313" key="3">
    <source>
        <dbReference type="Proteomes" id="UP000827092"/>
    </source>
</evidence>
<gene>
    <name evidence="2" type="ORF">JTE90_008162</name>
</gene>
<evidence type="ECO:0000313" key="2">
    <source>
        <dbReference type="EMBL" id="KAG8194984.1"/>
    </source>
</evidence>